<keyword evidence="1" id="KW-0812">Transmembrane</keyword>
<organism evidence="2 3">
    <name type="scientific">Streptomyces eurocidicus</name>
    <name type="common">Streptoverticillium eurocidicus</name>
    <dbReference type="NCBI Taxonomy" id="66423"/>
    <lineage>
        <taxon>Bacteria</taxon>
        <taxon>Bacillati</taxon>
        <taxon>Actinomycetota</taxon>
        <taxon>Actinomycetes</taxon>
        <taxon>Kitasatosporales</taxon>
        <taxon>Streptomycetaceae</taxon>
        <taxon>Streptomyces</taxon>
    </lineage>
</organism>
<keyword evidence="1" id="KW-0472">Membrane</keyword>
<gene>
    <name evidence="2" type="ORF">FHS36_001361</name>
</gene>
<feature type="transmembrane region" description="Helical" evidence="1">
    <location>
        <begin position="85"/>
        <end position="102"/>
    </location>
</feature>
<dbReference type="SUPFAM" id="SSF103473">
    <property type="entry name" value="MFS general substrate transporter"/>
    <property type="match status" value="1"/>
</dbReference>
<accession>A0A7W8B6Z0</accession>
<dbReference type="PANTHER" id="PTHR23523:SF2">
    <property type="entry name" value="2-NITROIMIDAZOLE TRANSPORTER"/>
    <property type="match status" value="1"/>
</dbReference>
<feature type="transmembrane region" description="Helical" evidence="1">
    <location>
        <begin position="170"/>
        <end position="191"/>
    </location>
</feature>
<feature type="transmembrane region" description="Helical" evidence="1">
    <location>
        <begin position="226"/>
        <end position="248"/>
    </location>
</feature>
<comment type="caution">
    <text evidence="2">The sequence shown here is derived from an EMBL/GenBank/DDBJ whole genome shotgun (WGS) entry which is preliminary data.</text>
</comment>
<dbReference type="EMBL" id="JACHJF010000003">
    <property type="protein sequence ID" value="MBB5117940.1"/>
    <property type="molecule type" value="Genomic_DNA"/>
</dbReference>
<feature type="transmembrane region" description="Helical" evidence="1">
    <location>
        <begin position="348"/>
        <end position="371"/>
    </location>
</feature>
<evidence type="ECO:0000313" key="2">
    <source>
        <dbReference type="EMBL" id="MBB5117940.1"/>
    </source>
</evidence>
<feature type="transmembrane region" description="Helical" evidence="1">
    <location>
        <begin position="142"/>
        <end position="164"/>
    </location>
</feature>
<feature type="transmembrane region" description="Helical" evidence="1">
    <location>
        <begin position="108"/>
        <end position="130"/>
    </location>
</feature>
<dbReference type="InterPro" id="IPR052524">
    <property type="entry name" value="MFS_Cyanate_Porter"/>
</dbReference>
<sequence length="401" mass="39724">MPSTPPSPPTPHSRPALLTLLAVLLTALNLRLGISSASALLDALRGSLGLSPPVVALLPTLPTLCFAAAGAGTGTLARRLGAERTVLLATAALTAGLAVRAVPATWALLAGTVLGMSGLALCNVLLPTLVRSHFPDRIGPLTGLYTTVLALGAALASAAAVPVADAVGSPSLGLAVWAAPALVAAAVWAGIRAPREGPRRAAGHGPARQPSAPVSPWAMARTRTGALVTAYFGLQALNAYAVVGWLPSLLSGQGMSEGRAGAVLAVTQAVGIPVSFAVLALAKEPGRLRGAFVAVSLAMLAGFGGLLVAPVALPWVWAVLTGLGMCSFPLVLAVIARSGGSPAETTALSTLAQSLGYLVAALGPLAVGLLHGATGGWTAPMALLLATAAAQLAVGVALSRR</sequence>
<feature type="transmembrane region" description="Helical" evidence="1">
    <location>
        <begin position="288"/>
        <end position="309"/>
    </location>
</feature>
<feature type="transmembrane region" description="Helical" evidence="1">
    <location>
        <begin position="260"/>
        <end position="281"/>
    </location>
</feature>
<dbReference type="RefSeq" id="WP_184743093.1">
    <property type="nucleotide sequence ID" value="NZ_JACHJF010000003.1"/>
</dbReference>
<evidence type="ECO:0000313" key="3">
    <source>
        <dbReference type="Proteomes" id="UP000528608"/>
    </source>
</evidence>
<reference evidence="2 3" key="1">
    <citation type="submission" date="2020-08" db="EMBL/GenBank/DDBJ databases">
        <title>Genomic Encyclopedia of Type Strains, Phase III (KMG-III): the genomes of soil and plant-associated and newly described type strains.</title>
        <authorList>
            <person name="Whitman W."/>
        </authorList>
    </citation>
    <scope>NUCLEOTIDE SEQUENCE [LARGE SCALE GENOMIC DNA]</scope>
    <source>
        <strain evidence="2 3">CECT 3259</strain>
    </source>
</reference>
<proteinExistence type="predicted"/>
<dbReference type="Proteomes" id="UP000528608">
    <property type="component" value="Unassembled WGS sequence"/>
</dbReference>
<dbReference type="AlphaFoldDB" id="A0A7W8B6Z0"/>
<dbReference type="Gene3D" id="1.20.1250.20">
    <property type="entry name" value="MFS general substrate transporter like domains"/>
    <property type="match status" value="2"/>
</dbReference>
<dbReference type="InterPro" id="IPR036259">
    <property type="entry name" value="MFS_trans_sf"/>
</dbReference>
<dbReference type="Pfam" id="PF07690">
    <property type="entry name" value="MFS_1"/>
    <property type="match status" value="1"/>
</dbReference>
<dbReference type="PANTHER" id="PTHR23523">
    <property type="match status" value="1"/>
</dbReference>
<feature type="transmembrane region" description="Helical" evidence="1">
    <location>
        <begin position="377"/>
        <end position="398"/>
    </location>
</feature>
<name>A0A7W8B6Z0_STREU</name>
<dbReference type="GO" id="GO:0022857">
    <property type="term" value="F:transmembrane transporter activity"/>
    <property type="evidence" value="ECO:0007669"/>
    <property type="project" value="InterPro"/>
</dbReference>
<evidence type="ECO:0000256" key="1">
    <source>
        <dbReference type="SAM" id="Phobius"/>
    </source>
</evidence>
<dbReference type="InterPro" id="IPR011701">
    <property type="entry name" value="MFS"/>
</dbReference>
<protein>
    <submittedName>
        <fullName evidence="2">CP family cyanate transporter-like MFS transporter</fullName>
    </submittedName>
</protein>
<keyword evidence="1" id="KW-1133">Transmembrane helix</keyword>
<feature type="transmembrane region" description="Helical" evidence="1">
    <location>
        <begin position="315"/>
        <end position="336"/>
    </location>
</feature>
<feature type="transmembrane region" description="Helical" evidence="1">
    <location>
        <begin position="55"/>
        <end position="73"/>
    </location>
</feature>